<organism evidence="1 2">
    <name type="scientific">Entamoeba invadens IP1</name>
    <dbReference type="NCBI Taxonomy" id="370355"/>
    <lineage>
        <taxon>Eukaryota</taxon>
        <taxon>Amoebozoa</taxon>
        <taxon>Evosea</taxon>
        <taxon>Archamoebae</taxon>
        <taxon>Mastigamoebida</taxon>
        <taxon>Entamoebidae</taxon>
        <taxon>Entamoeba</taxon>
    </lineage>
</organism>
<proteinExistence type="predicted"/>
<dbReference type="GeneID" id="14885950"/>
<evidence type="ECO:0000313" key="1">
    <source>
        <dbReference type="EMBL" id="ELP87039.1"/>
    </source>
</evidence>
<protein>
    <submittedName>
        <fullName evidence="1">Uncharacterized protein</fullName>
    </submittedName>
</protein>
<keyword evidence="2" id="KW-1185">Reference proteome</keyword>
<dbReference type="EMBL" id="KB206890">
    <property type="protein sequence ID" value="ELP87039.1"/>
    <property type="molecule type" value="Genomic_DNA"/>
</dbReference>
<dbReference type="AlphaFoldDB" id="A0A0A1TZP4"/>
<sequence>SAGLSQHLETPAIDSLFLVVLDFMSTVGIKDAQPMMLANNAMQYMNKYSENEQVCEYAMRVSLRAVSDESVRSRILEKGVWKKYLQVATSHSKNFTLQNYVFGIFDMLARNCSSSEKEVFLEEAVKCVVLETPNYPTLFSVIYECTKEERSEELMKTVVTEIRRFLEGNNSDVISLSNVLGILSNISVWGKFDIFEEEDFEEKVVKNVIAYTNDAIIMRFGLHLIRLASFKEKYSHVGSLAVVRAAMATFKESRIMQDGCVTCYNLLKSNKLSEQQRGMAMESVKVAKELFPEDKVVYAVWYALGNNAVINFVK</sequence>
<name>A0A0A1TZP4_ENTIV</name>
<feature type="non-terminal residue" evidence="1">
    <location>
        <position position="1"/>
    </location>
</feature>
<reference evidence="1 2" key="1">
    <citation type="submission" date="2012-10" db="EMBL/GenBank/DDBJ databases">
        <authorList>
            <person name="Zafar N."/>
            <person name="Inman J."/>
            <person name="Hall N."/>
            <person name="Lorenzi H."/>
            <person name="Caler E."/>
        </authorList>
    </citation>
    <scope>NUCLEOTIDE SEQUENCE [LARGE SCALE GENOMIC DNA]</scope>
    <source>
        <strain evidence="1 2">IP1</strain>
    </source>
</reference>
<dbReference type="OMA" id="MLANNAM"/>
<dbReference type="VEuPathDB" id="AmoebaDB:EIN_320180"/>
<dbReference type="KEGG" id="eiv:EIN_320180"/>
<evidence type="ECO:0000313" key="2">
    <source>
        <dbReference type="Proteomes" id="UP000014680"/>
    </source>
</evidence>
<dbReference type="RefSeq" id="XP_004253810.1">
    <property type="nucleotide sequence ID" value="XM_004253762.1"/>
</dbReference>
<gene>
    <name evidence="1" type="ORF">EIN_320180</name>
</gene>
<dbReference type="Proteomes" id="UP000014680">
    <property type="component" value="Unassembled WGS sequence"/>
</dbReference>
<accession>A0A0A1TZP4</accession>
<dbReference type="OrthoDB" id="31567at2759"/>